<dbReference type="RefSeq" id="WP_306942633.1">
    <property type="nucleotide sequence ID" value="NZ_CP132976.1"/>
</dbReference>
<evidence type="ECO:0000313" key="2">
    <source>
        <dbReference type="EMBL" id="WMD19941.1"/>
    </source>
</evidence>
<dbReference type="PANTHER" id="PTHR33420">
    <property type="entry name" value="FIMBRIAL SUBUNIT ELFA-RELATED"/>
    <property type="match status" value="1"/>
</dbReference>
<name>A0ABY9LYU0_9BURK</name>
<dbReference type="EMBL" id="CP132976">
    <property type="protein sequence ID" value="WMD19941.1"/>
    <property type="molecule type" value="Genomic_DNA"/>
</dbReference>
<proteinExistence type="predicted"/>
<dbReference type="InterPro" id="IPR008966">
    <property type="entry name" value="Adhesion_dom_sf"/>
</dbReference>
<reference evidence="2 3" key="1">
    <citation type="submission" date="2023-08" db="EMBL/GenBank/DDBJ databases">
        <title>Achromobacter seleniivolatilans sp. nov., isolated from seleniferous soil.</title>
        <authorList>
            <person name="Zhang S."/>
            <person name="Li K."/>
            <person name="Peng J."/>
            <person name="Zhao Q."/>
            <person name="Wang H."/>
            <person name="Guo Y."/>
        </authorList>
    </citation>
    <scope>NUCLEOTIDE SEQUENCE [LARGE SCALE GENOMIC DNA]</scope>
    <source>
        <strain evidence="2 3">R39</strain>
    </source>
</reference>
<dbReference type="PANTHER" id="PTHR33420:SF12">
    <property type="entry name" value="FIMBRIN-LIKE PROTEIN FIMI-RELATED"/>
    <property type="match status" value="1"/>
</dbReference>
<gene>
    <name evidence="2" type="ORF">RAS12_25530</name>
</gene>
<sequence length="191" mass="19182">MKKSIIAIAILSAMGSTAAFAEPTVGATGTINFTGHINANSCTVASKSANVTSNGGNITVDMGTVAADVLGTEAQPAVGGVGGKLAQSLTLELTCMEGTSVDLKLTRQVASGKGIGLQPGGAQNVQVMLVNENTNLPLDFTSGSVTLSADLVGGYTTFPLMAYYSKSAGKLAADVVPGVANATVNYELSYD</sequence>
<keyword evidence="1" id="KW-0732">Signal</keyword>
<dbReference type="InterPro" id="IPR050263">
    <property type="entry name" value="Bact_Fimbrial_Adh_Pro"/>
</dbReference>
<evidence type="ECO:0000313" key="3">
    <source>
        <dbReference type="Proteomes" id="UP001234798"/>
    </source>
</evidence>
<dbReference type="InterPro" id="IPR036937">
    <property type="entry name" value="Adhesion_dom_fimbrial_sf"/>
</dbReference>
<keyword evidence="3" id="KW-1185">Reference proteome</keyword>
<dbReference type="SUPFAM" id="SSF49401">
    <property type="entry name" value="Bacterial adhesins"/>
    <property type="match status" value="1"/>
</dbReference>
<feature type="chain" id="PRO_5047510218" evidence="1">
    <location>
        <begin position="22"/>
        <end position="191"/>
    </location>
</feature>
<organism evidence="2 3">
    <name type="scientific">Achromobacter seleniivolatilans</name>
    <dbReference type="NCBI Taxonomy" id="3047478"/>
    <lineage>
        <taxon>Bacteria</taxon>
        <taxon>Pseudomonadati</taxon>
        <taxon>Pseudomonadota</taxon>
        <taxon>Betaproteobacteria</taxon>
        <taxon>Burkholderiales</taxon>
        <taxon>Alcaligenaceae</taxon>
        <taxon>Achromobacter</taxon>
    </lineage>
</organism>
<dbReference type="Gene3D" id="2.60.40.1090">
    <property type="entry name" value="Fimbrial-type adhesion domain"/>
    <property type="match status" value="1"/>
</dbReference>
<protein>
    <submittedName>
        <fullName evidence="2">Fimbrial protein</fullName>
    </submittedName>
</protein>
<feature type="signal peptide" evidence="1">
    <location>
        <begin position="1"/>
        <end position="21"/>
    </location>
</feature>
<dbReference type="Proteomes" id="UP001234798">
    <property type="component" value="Chromosome"/>
</dbReference>
<accession>A0ABY9LYU0</accession>
<evidence type="ECO:0000256" key="1">
    <source>
        <dbReference type="SAM" id="SignalP"/>
    </source>
</evidence>